<gene>
    <name evidence="7" type="ORF">UW41_C0006G0023</name>
</gene>
<feature type="transmembrane region" description="Helical" evidence="6">
    <location>
        <begin position="71"/>
        <end position="93"/>
    </location>
</feature>
<accession>A0A0G1HR87</accession>
<dbReference type="Proteomes" id="UP000034172">
    <property type="component" value="Unassembled WGS sequence"/>
</dbReference>
<feature type="transmembrane region" description="Helical" evidence="6">
    <location>
        <begin position="135"/>
        <end position="158"/>
    </location>
</feature>
<feature type="transmembrane region" description="Helical" evidence="6">
    <location>
        <begin position="239"/>
        <end position="267"/>
    </location>
</feature>
<protein>
    <recommendedName>
        <fullName evidence="9">Permease</fullName>
    </recommendedName>
</protein>
<keyword evidence="5 6" id="KW-0472">Membrane</keyword>
<comment type="subcellular location">
    <subcellularLocation>
        <location evidence="1">Membrane</location>
        <topology evidence="1">Multi-pass membrane protein</topology>
    </subcellularLocation>
</comment>
<evidence type="ECO:0000313" key="7">
    <source>
        <dbReference type="EMBL" id="KKT49455.1"/>
    </source>
</evidence>
<organism evidence="7 8">
    <name type="scientific">Candidatus Collierbacteria bacterium GW2011_GWC2_44_18</name>
    <dbReference type="NCBI Taxonomy" id="1618392"/>
    <lineage>
        <taxon>Bacteria</taxon>
        <taxon>Candidatus Collieribacteriota</taxon>
    </lineage>
</organism>
<keyword evidence="4 6" id="KW-1133">Transmembrane helix</keyword>
<dbReference type="GO" id="GO:0055085">
    <property type="term" value="P:transmembrane transport"/>
    <property type="evidence" value="ECO:0007669"/>
    <property type="project" value="TreeGrafter"/>
</dbReference>
<keyword evidence="3 6" id="KW-0812">Transmembrane</keyword>
<feature type="transmembrane region" description="Helical" evidence="6">
    <location>
        <begin position="305"/>
        <end position="329"/>
    </location>
</feature>
<evidence type="ECO:0000313" key="8">
    <source>
        <dbReference type="Proteomes" id="UP000034172"/>
    </source>
</evidence>
<evidence type="ECO:0000256" key="3">
    <source>
        <dbReference type="ARBA" id="ARBA00022692"/>
    </source>
</evidence>
<feature type="transmembrane region" description="Helical" evidence="6">
    <location>
        <begin position="200"/>
        <end position="233"/>
    </location>
</feature>
<dbReference type="InterPro" id="IPR002549">
    <property type="entry name" value="AI-2E-like"/>
</dbReference>
<dbReference type="PANTHER" id="PTHR21716">
    <property type="entry name" value="TRANSMEMBRANE PROTEIN"/>
    <property type="match status" value="1"/>
</dbReference>
<evidence type="ECO:0000256" key="1">
    <source>
        <dbReference type="ARBA" id="ARBA00004141"/>
    </source>
</evidence>
<dbReference type="GO" id="GO:0016020">
    <property type="term" value="C:membrane"/>
    <property type="evidence" value="ECO:0007669"/>
    <property type="project" value="UniProtKB-SubCell"/>
</dbReference>
<comment type="similarity">
    <text evidence="2">Belongs to the autoinducer-2 exporter (AI-2E) (TC 2.A.86) family.</text>
</comment>
<dbReference type="Pfam" id="PF01594">
    <property type="entry name" value="AI-2E_transport"/>
    <property type="match status" value="2"/>
</dbReference>
<dbReference type="EMBL" id="LCIE01000006">
    <property type="protein sequence ID" value="KKT49455.1"/>
    <property type="molecule type" value="Genomic_DNA"/>
</dbReference>
<evidence type="ECO:0000256" key="6">
    <source>
        <dbReference type="SAM" id="Phobius"/>
    </source>
</evidence>
<dbReference type="STRING" id="1618392.UW41_C0006G0023"/>
<dbReference type="PANTHER" id="PTHR21716:SF62">
    <property type="entry name" value="TRANSPORT PROTEIN YDBI-RELATED"/>
    <property type="match status" value="1"/>
</dbReference>
<name>A0A0G1HR87_9BACT</name>
<proteinExistence type="inferred from homology"/>
<evidence type="ECO:0000256" key="4">
    <source>
        <dbReference type="ARBA" id="ARBA00022989"/>
    </source>
</evidence>
<feature type="transmembrane region" description="Helical" evidence="6">
    <location>
        <begin position="41"/>
        <end position="59"/>
    </location>
</feature>
<evidence type="ECO:0000256" key="5">
    <source>
        <dbReference type="ARBA" id="ARBA00023136"/>
    </source>
</evidence>
<reference evidence="7 8" key="1">
    <citation type="journal article" date="2015" name="Nature">
        <title>rRNA introns, odd ribosomes, and small enigmatic genomes across a large radiation of phyla.</title>
        <authorList>
            <person name="Brown C.T."/>
            <person name="Hug L.A."/>
            <person name="Thomas B.C."/>
            <person name="Sharon I."/>
            <person name="Castelle C.J."/>
            <person name="Singh A."/>
            <person name="Wilkins M.J."/>
            <person name="Williams K.H."/>
            <person name="Banfield J.F."/>
        </authorList>
    </citation>
    <scope>NUCLEOTIDE SEQUENCE [LARGE SCALE GENOMIC DNA]</scope>
</reference>
<sequence>MLDEIKKYDSLVQVLLYLLIVAVGSYVLGMVGSVLSRFTDTIVIILVSWLLSFLLDPVVDRIQKYFKFSKIVSTIITYLLLSIFIVAIGFVYIPLITTQIVALVGLVPGYLSNAPTILNNLDGPLLTQIENSITLIPSIAQFFFSAFIVLTLSFYFIIDQNKINREFFSLVPDTWHETLIFIEKVISDTFISFFRVQFFYGILIATVTWLVMYLFGIGFAVSVAFLAGLFAIVPLIGPLLAIILPVAVALLAGSLKAMLVGVILFIAQQIIFNVIGPRLLGKAFSLHPAIILLSLLIGLKFGGAFGAVFAIPVLGIAVVMIRTFGVRVARALSKERVRKV</sequence>
<feature type="transmembrane region" description="Helical" evidence="6">
    <location>
        <begin position="12"/>
        <end position="35"/>
    </location>
</feature>
<evidence type="ECO:0000256" key="2">
    <source>
        <dbReference type="ARBA" id="ARBA00009773"/>
    </source>
</evidence>
<comment type="caution">
    <text evidence="7">The sequence shown here is derived from an EMBL/GenBank/DDBJ whole genome shotgun (WGS) entry which is preliminary data.</text>
</comment>
<dbReference type="AlphaFoldDB" id="A0A0G1HR87"/>
<evidence type="ECO:0008006" key="9">
    <source>
        <dbReference type="Google" id="ProtNLM"/>
    </source>
</evidence>